<evidence type="ECO:0000313" key="2">
    <source>
        <dbReference type="Proteomes" id="UP000259328"/>
    </source>
</evidence>
<accession>A0A3B0PMG1</accession>
<dbReference type="AlphaFoldDB" id="A0A3B0PMG1"/>
<feature type="non-terminal residue" evidence="1">
    <location>
        <position position="111"/>
    </location>
</feature>
<reference evidence="2" key="1">
    <citation type="submission" date="2018-06" db="EMBL/GenBank/DDBJ databases">
        <authorList>
            <consortium name="Pathogen Informatics"/>
        </authorList>
    </citation>
    <scope>NUCLEOTIDE SEQUENCE [LARGE SCALE GENOMIC DNA]</scope>
    <source>
        <strain evidence="2">NCTC10124</strain>
    </source>
</reference>
<gene>
    <name evidence="1" type="ORF">NCTC10124_00403</name>
</gene>
<organism evidence="1 2">
    <name type="scientific">Mycoplasmopsis synoviae</name>
    <name type="common">Mycoplasma synoviae</name>
    <dbReference type="NCBI Taxonomy" id="2109"/>
    <lineage>
        <taxon>Bacteria</taxon>
        <taxon>Bacillati</taxon>
        <taxon>Mycoplasmatota</taxon>
        <taxon>Mycoplasmoidales</taxon>
        <taxon>Metamycoplasmataceae</taxon>
        <taxon>Mycoplasmopsis</taxon>
    </lineage>
</organism>
<proteinExistence type="predicted"/>
<name>A0A3B0PMG1_MYCSY</name>
<sequence>MRPIGAVDNDGQQFATAYFFADENGTEIEAESPDETTKVDLSKRNAQTLVVNTDFGVSDVQNGVFGAIKLSPGKDKRVLNDLEEMFDFMTVDYEKAKATYDAATKQQVLNW</sequence>
<protein>
    <submittedName>
        <fullName evidence="1">Uncharacterized protein</fullName>
    </submittedName>
</protein>
<dbReference type="EMBL" id="LS991953">
    <property type="protein sequence ID" value="SYV92676.1"/>
    <property type="molecule type" value="Genomic_DNA"/>
</dbReference>
<evidence type="ECO:0000313" key="1">
    <source>
        <dbReference type="EMBL" id="SYV92676.1"/>
    </source>
</evidence>
<dbReference type="Proteomes" id="UP000259328">
    <property type="component" value="Chromosome"/>
</dbReference>